<evidence type="ECO:0000256" key="2">
    <source>
        <dbReference type="ARBA" id="ARBA00023015"/>
    </source>
</evidence>
<dbReference type="GO" id="GO:0003700">
    <property type="term" value="F:DNA-binding transcription factor activity"/>
    <property type="evidence" value="ECO:0007669"/>
    <property type="project" value="InterPro"/>
</dbReference>
<dbReference type="PANTHER" id="PTHR30204:SF69">
    <property type="entry name" value="MERR-FAMILY TRANSCRIPTIONAL REGULATOR"/>
    <property type="match status" value="1"/>
</dbReference>
<dbReference type="GO" id="GO:0003677">
    <property type="term" value="F:DNA binding"/>
    <property type="evidence" value="ECO:0007669"/>
    <property type="project" value="UniProtKB-KW"/>
</dbReference>
<evidence type="ECO:0000259" key="5">
    <source>
        <dbReference type="PROSITE" id="PS50937"/>
    </source>
</evidence>
<dbReference type="KEGG" id="trz:GWP43_10810"/>
<dbReference type="PANTHER" id="PTHR30204">
    <property type="entry name" value="REDOX-CYCLING DRUG-SENSING TRANSCRIPTIONAL ACTIVATOR SOXR"/>
    <property type="match status" value="1"/>
</dbReference>
<proteinExistence type="predicted"/>
<keyword evidence="1" id="KW-0678">Repressor</keyword>
<organism evidence="6 7">
    <name type="scientific">Treponema vincentii</name>
    <dbReference type="NCBI Taxonomy" id="69710"/>
    <lineage>
        <taxon>Bacteria</taxon>
        <taxon>Pseudomonadati</taxon>
        <taxon>Spirochaetota</taxon>
        <taxon>Spirochaetia</taxon>
        <taxon>Spirochaetales</taxon>
        <taxon>Treponemataceae</taxon>
        <taxon>Treponema</taxon>
    </lineage>
</organism>
<keyword evidence="4" id="KW-0804">Transcription</keyword>
<dbReference type="Pfam" id="PF13411">
    <property type="entry name" value="MerR_1"/>
    <property type="match status" value="1"/>
</dbReference>
<keyword evidence="3" id="KW-0238">DNA-binding</keyword>
<evidence type="ECO:0000256" key="1">
    <source>
        <dbReference type="ARBA" id="ARBA00022491"/>
    </source>
</evidence>
<dbReference type="SMART" id="SM00422">
    <property type="entry name" value="HTH_MERR"/>
    <property type="match status" value="1"/>
</dbReference>
<dbReference type="Gene3D" id="1.10.1660.10">
    <property type="match status" value="1"/>
</dbReference>
<dbReference type="InterPro" id="IPR047057">
    <property type="entry name" value="MerR_fam"/>
</dbReference>
<evidence type="ECO:0000313" key="6">
    <source>
        <dbReference type="EMBL" id="QHX43855.1"/>
    </source>
</evidence>
<protein>
    <submittedName>
        <fullName evidence="6">MerR family transcriptional regulator</fullName>
    </submittedName>
</protein>
<name>A0A6P1Y2V3_9SPIR</name>
<dbReference type="InterPro" id="IPR009061">
    <property type="entry name" value="DNA-bd_dom_put_sf"/>
</dbReference>
<dbReference type="RefSeq" id="WP_162664160.1">
    <property type="nucleotide sequence ID" value="NZ_CP048020.1"/>
</dbReference>
<accession>A0A6P1Y2V3</accession>
<dbReference type="CDD" id="cd00592">
    <property type="entry name" value="HTH_MerR-like"/>
    <property type="match status" value="1"/>
</dbReference>
<dbReference type="PROSITE" id="PS50937">
    <property type="entry name" value="HTH_MERR_2"/>
    <property type="match status" value="1"/>
</dbReference>
<dbReference type="SUPFAM" id="SSF46955">
    <property type="entry name" value="Putative DNA-binding domain"/>
    <property type="match status" value="1"/>
</dbReference>
<dbReference type="Proteomes" id="UP000464374">
    <property type="component" value="Chromosome"/>
</dbReference>
<dbReference type="InterPro" id="IPR000551">
    <property type="entry name" value="MerR-type_HTH_dom"/>
</dbReference>
<evidence type="ECO:0000313" key="7">
    <source>
        <dbReference type="Proteomes" id="UP000464374"/>
    </source>
</evidence>
<reference evidence="6 7" key="1">
    <citation type="submission" date="2020-01" db="EMBL/GenBank/DDBJ databases">
        <title>Complete genome sequence of a human oral phylogroup 1 Treponema sp. strain ATCC 700766, originally isolated from periodontitis dental plaque.</title>
        <authorList>
            <person name="Chan Y."/>
            <person name="Huo Y.-B."/>
            <person name="Yu X.-L."/>
            <person name="Zeng H."/>
            <person name="Leung W.-K."/>
            <person name="Watt R.M."/>
        </authorList>
    </citation>
    <scope>NUCLEOTIDE SEQUENCE [LARGE SCALE GENOMIC DNA]</scope>
    <source>
        <strain evidence="6 7">OMZ 804</strain>
    </source>
</reference>
<evidence type="ECO:0000256" key="4">
    <source>
        <dbReference type="ARBA" id="ARBA00023163"/>
    </source>
</evidence>
<dbReference type="AlphaFoldDB" id="A0A6P1Y2V3"/>
<dbReference type="PROSITE" id="PS00552">
    <property type="entry name" value="HTH_MERR_1"/>
    <property type="match status" value="1"/>
</dbReference>
<dbReference type="EMBL" id="CP048020">
    <property type="protein sequence ID" value="QHX43855.1"/>
    <property type="molecule type" value="Genomic_DNA"/>
</dbReference>
<sequence>MSTKILLLFRSMNKDLTIGEVSELLNISCPTLRYWQKENIFPVNQDGMNNYRKYSVADLVNIAEISFYRNLGIPIKEMRRFNMLNLNDYEKILNDAYTDFETKINNYKIMLKKIILKNRQIKNIKELKNTEYAYEDIPFNYVVKFDYGDKQKLIQYANNPSLYVRCINSSDINDDERGIITQYPDKTDKILWEKTEKQRYIVFLVEEIVNRNFLNNIPEKLKIIHKRHRTGKILVNYLISESIRNQRIDYLKAYIEIL</sequence>
<keyword evidence="2" id="KW-0805">Transcription regulation</keyword>
<evidence type="ECO:0000256" key="3">
    <source>
        <dbReference type="ARBA" id="ARBA00023125"/>
    </source>
</evidence>
<feature type="domain" description="HTH merR-type" evidence="5">
    <location>
        <begin position="15"/>
        <end position="84"/>
    </location>
</feature>
<gene>
    <name evidence="6" type="ORF">GWP43_10810</name>
</gene>